<name>A0A0C3MVK6_PISTI</name>
<dbReference type="EMBL" id="KN832286">
    <property type="protein sequence ID" value="KIN92949.1"/>
    <property type="molecule type" value="Genomic_DNA"/>
</dbReference>
<accession>A0A0C3MVK6</accession>
<proteinExistence type="predicted"/>
<dbReference type="STRING" id="870435.A0A0C3MVK6"/>
<dbReference type="AlphaFoldDB" id="A0A0C3MVK6"/>
<evidence type="ECO:0000313" key="2">
    <source>
        <dbReference type="Proteomes" id="UP000054217"/>
    </source>
</evidence>
<keyword evidence="2" id="KW-1185">Reference proteome</keyword>
<evidence type="ECO:0000313" key="1">
    <source>
        <dbReference type="EMBL" id="KIN92949.1"/>
    </source>
</evidence>
<dbReference type="Proteomes" id="UP000054217">
    <property type="component" value="Unassembled WGS sequence"/>
</dbReference>
<dbReference type="InParanoid" id="A0A0C3MVK6"/>
<protein>
    <submittedName>
        <fullName evidence="1">Uncharacterized protein</fullName>
    </submittedName>
</protein>
<reference evidence="1 2" key="1">
    <citation type="submission" date="2014-04" db="EMBL/GenBank/DDBJ databases">
        <authorList>
            <consortium name="DOE Joint Genome Institute"/>
            <person name="Kuo A."/>
            <person name="Kohler A."/>
            <person name="Costa M.D."/>
            <person name="Nagy L.G."/>
            <person name="Floudas D."/>
            <person name="Copeland A."/>
            <person name="Barry K.W."/>
            <person name="Cichocki N."/>
            <person name="Veneault-Fourrey C."/>
            <person name="LaButti K."/>
            <person name="Lindquist E.A."/>
            <person name="Lipzen A."/>
            <person name="Lundell T."/>
            <person name="Morin E."/>
            <person name="Murat C."/>
            <person name="Sun H."/>
            <person name="Tunlid A."/>
            <person name="Henrissat B."/>
            <person name="Grigoriev I.V."/>
            <person name="Hibbett D.S."/>
            <person name="Martin F."/>
            <person name="Nordberg H.P."/>
            <person name="Cantor M.N."/>
            <person name="Hua S.X."/>
        </authorList>
    </citation>
    <scope>NUCLEOTIDE SEQUENCE [LARGE SCALE GENOMIC DNA]</scope>
    <source>
        <strain evidence="1 2">Marx 270</strain>
    </source>
</reference>
<reference evidence="2" key="2">
    <citation type="submission" date="2015-01" db="EMBL/GenBank/DDBJ databases">
        <title>Evolutionary Origins and Diversification of the Mycorrhizal Mutualists.</title>
        <authorList>
            <consortium name="DOE Joint Genome Institute"/>
            <consortium name="Mycorrhizal Genomics Consortium"/>
            <person name="Kohler A."/>
            <person name="Kuo A."/>
            <person name="Nagy L.G."/>
            <person name="Floudas D."/>
            <person name="Copeland A."/>
            <person name="Barry K.W."/>
            <person name="Cichocki N."/>
            <person name="Veneault-Fourrey C."/>
            <person name="LaButti K."/>
            <person name="Lindquist E.A."/>
            <person name="Lipzen A."/>
            <person name="Lundell T."/>
            <person name="Morin E."/>
            <person name="Murat C."/>
            <person name="Riley R."/>
            <person name="Ohm R."/>
            <person name="Sun H."/>
            <person name="Tunlid A."/>
            <person name="Henrissat B."/>
            <person name="Grigoriev I.V."/>
            <person name="Hibbett D.S."/>
            <person name="Martin F."/>
        </authorList>
    </citation>
    <scope>NUCLEOTIDE SEQUENCE [LARGE SCALE GENOMIC DNA]</scope>
    <source>
        <strain evidence="2">Marx 270</strain>
    </source>
</reference>
<gene>
    <name evidence="1" type="ORF">M404DRAFT_172194</name>
</gene>
<sequence>MLDSFFGQATRRLSLWHSNFSSTTIALITHFLASDPDDDAWSAAAVRQTCNELIDGPLSFLYQDLDMTNLAYTYRSHFILQLFTHAHLQPCIRCPDIPGLGTNVMKKHAVRGALSLCAATVCNSSLVINLQF</sequence>
<dbReference type="HOGENOM" id="CLU_1917923_0_0_1"/>
<organism evidence="1 2">
    <name type="scientific">Pisolithus tinctorius Marx 270</name>
    <dbReference type="NCBI Taxonomy" id="870435"/>
    <lineage>
        <taxon>Eukaryota</taxon>
        <taxon>Fungi</taxon>
        <taxon>Dikarya</taxon>
        <taxon>Basidiomycota</taxon>
        <taxon>Agaricomycotina</taxon>
        <taxon>Agaricomycetes</taxon>
        <taxon>Agaricomycetidae</taxon>
        <taxon>Boletales</taxon>
        <taxon>Sclerodermatineae</taxon>
        <taxon>Pisolithaceae</taxon>
        <taxon>Pisolithus</taxon>
    </lineage>
</organism>
<dbReference type="OrthoDB" id="2678783at2759"/>